<dbReference type="EMBL" id="QHCT01000007">
    <property type="protein sequence ID" value="RHX85715.1"/>
    <property type="molecule type" value="Genomic_DNA"/>
</dbReference>
<proteinExistence type="predicted"/>
<reference evidence="2" key="1">
    <citation type="submission" date="2018-05" db="EMBL/GenBank/DDBJ databases">
        <title>Leptospira yasudae sp. nov. and Leptospira stimsonii sp. nov., two pathogenic species of the genus Leptospira isolated from environmental sources.</title>
        <authorList>
            <person name="Casanovas-Massana A."/>
            <person name="Hamond C."/>
            <person name="Santos L.A."/>
            <person name="Hacker K.P."/>
            <person name="Balassiano I."/>
            <person name="Medeiros M.A."/>
            <person name="Reis M.G."/>
            <person name="Ko A.I."/>
            <person name="Wunder E.A."/>
        </authorList>
    </citation>
    <scope>NUCLEOTIDE SEQUENCE [LARGE SCALE GENOMIC DNA]</scope>
    <source>
        <strain evidence="2">Yale</strain>
    </source>
</reference>
<protein>
    <submittedName>
        <fullName evidence="1">Uncharacterized protein</fullName>
    </submittedName>
</protein>
<dbReference type="Proteomes" id="UP000265798">
    <property type="component" value="Unassembled WGS sequence"/>
</dbReference>
<comment type="caution">
    <text evidence="1">The sequence shown here is derived from an EMBL/GenBank/DDBJ whole genome shotgun (WGS) entry which is preliminary data.</text>
</comment>
<dbReference type="RefSeq" id="WP_118970178.1">
    <property type="nucleotide sequence ID" value="NZ_QHCT01000007.1"/>
</dbReference>
<evidence type="ECO:0000313" key="2">
    <source>
        <dbReference type="Proteomes" id="UP000265798"/>
    </source>
</evidence>
<sequence length="63" mass="6858">MNPKFLFPRAKESAGFAQSVRTGIDNAGTGTETWSKDTNTWLAFESTSATGSKGIARDERGRF</sequence>
<dbReference type="AlphaFoldDB" id="A0A396YT12"/>
<organism evidence="1 2">
    <name type="scientific">Leptospira stimsonii</name>
    <dbReference type="NCBI Taxonomy" id="2202203"/>
    <lineage>
        <taxon>Bacteria</taxon>
        <taxon>Pseudomonadati</taxon>
        <taxon>Spirochaetota</taxon>
        <taxon>Spirochaetia</taxon>
        <taxon>Leptospirales</taxon>
        <taxon>Leptospiraceae</taxon>
        <taxon>Leptospira</taxon>
    </lineage>
</organism>
<gene>
    <name evidence="1" type="ORF">DLM75_19490</name>
</gene>
<accession>A0A396YT12</accession>
<name>A0A396YT12_9LEPT</name>
<evidence type="ECO:0000313" key="1">
    <source>
        <dbReference type="EMBL" id="RHX85715.1"/>
    </source>
</evidence>